<dbReference type="Gene3D" id="1.10.443.10">
    <property type="entry name" value="Intergrase catalytic core"/>
    <property type="match status" value="1"/>
</dbReference>
<dbReference type="PANTHER" id="PTHR30349">
    <property type="entry name" value="PHAGE INTEGRASE-RELATED"/>
    <property type="match status" value="1"/>
</dbReference>
<dbReference type="GO" id="GO:0006310">
    <property type="term" value="P:DNA recombination"/>
    <property type="evidence" value="ECO:0007669"/>
    <property type="project" value="UniProtKB-KW"/>
</dbReference>
<dbReference type="PROSITE" id="PS51898">
    <property type="entry name" value="TYR_RECOMBINASE"/>
    <property type="match status" value="1"/>
</dbReference>
<sequence length="408" mass="46609">MATKSNAIKKYTKKDGSTAYMFKKYLGIDPVTGKQRETTRRGFASLKEAKLAYARLDIDVAENGIKQRSSNRAYKEVFEDWFHLVYKTKVKESTYWNTRIIFDKHILPALGSYNIKAITVTACQKQANAWCKDNPNRYDRYINYAGMIFKYAESIGEIPSNPMQKIILPTPAESLEGDEADVINFCDRQELLSLLKELKEHYPFKRFVFFSLLAYTGLRKGEALALTWRDIDFKHQTLTVNKTLAVGKNGIALIQKPKTKAGVRTISIDSDTADLLKEWRNHQKKHIDSLAMIPSIEQLVFAKDEDNCLMNPRTPQTWLDTLYRKNKSLHQITPHGFRHTHASLLFEAGASMKQVQARLGHSNIKTTMNVYTHVTKEGKEETADIFGEFMRNGKSLGQSLGQNKNPAQ</sequence>
<dbReference type="Pfam" id="PF14657">
    <property type="entry name" value="Arm-DNA-bind_4"/>
    <property type="match status" value="1"/>
</dbReference>
<dbReference type="AlphaFoldDB" id="A0A415ETK4"/>
<dbReference type="Proteomes" id="UP000286288">
    <property type="component" value="Unassembled WGS sequence"/>
</dbReference>
<dbReference type="PANTHER" id="PTHR30349:SF64">
    <property type="entry name" value="PROPHAGE INTEGRASE INTD-RELATED"/>
    <property type="match status" value="1"/>
</dbReference>
<evidence type="ECO:0000256" key="1">
    <source>
        <dbReference type="ARBA" id="ARBA00008857"/>
    </source>
</evidence>
<name>A0A415ETK4_ENTCA</name>
<gene>
    <name evidence="6" type="ORF">DW084_07070</name>
</gene>
<keyword evidence="3" id="KW-0238">DNA-binding</keyword>
<proteinExistence type="inferred from homology"/>
<evidence type="ECO:0000259" key="5">
    <source>
        <dbReference type="PROSITE" id="PS51898"/>
    </source>
</evidence>
<dbReference type="InterPro" id="IPR004107">
    <property type="entry name" value="Integrase_SAM-like_N"/>
</dbReference>
<dbReference type="Pfam" id="PF00589">
    <property type="entry name" value="Phage_integrase"/>
    <property type="match status" value="1"/>
</dbReference>
<dbReference type="InterPro" id="IPR050090">
    <property type="entry name" value="Tyrosine_recombinase_XerCD"/>
</dbReference>
<dbReference type="InterPro" id="IPR028259">
    <property type="entry name" value="AP2-like_int_N"/>
</dbReference>
<evidence type="ECO:0000313" key="7">
    <source>
        <dbReference type="Proteomes" id="UP000286288"/>
    </source>
</evidence>
<keyword evidence="2" id="KW-0229">DNA integration</keyword>
<dbReference type="InterPro" id="IPR013762">
    <property type="entry name" value="Integrase-like_cat_sf"/>
</dbReference>
<dbReference type="EMBL" id="QRMZ01000008">
    <property type="protein sequence ID" value="RHK06627.1"/>
    <property type="molecule type" value="Genomic_DNA"/>
</dbReference>
<feature type="domain" description="Tyr recombinase" evidence="5">
    <location>
        <begin position="181"/>
        <end position="384"/>
    </location>
</feature>
<evidence type="ECO:0000256" key="2">
    <source>
        <dbReference type="ARBA" id="ARBA00022908"/>
    </source>
</evidence>
<dbReference type="GO" id="GO:0015074">
    <property type="term" value="P:DNA integration"/>
    <property type="evidence" value="ECO:0007669"/>
    <property type="project" value="UniProtKB-KW"/>
</dbReference>
<reference evidence="6 7" key="1">
    <citation type="submission" date="2018-08" db="EMBL/GenBank/DDBJ databases">
        <title>A genome reference for cultivated species of the human gut microbiota.</title>
        <authorList>
            <person name="Zou Y."/>
            <person name="Xue W."/>
            <person name="Luo G."/>
        </authorList>
    </citation>
    <scope>NUCLEOTIDE SEQUENCE [LARGE SCALE GENOMIC DNA]</scope>
    <source>
        <strain evidence="6 7">AF48-16</strain>
    </source>
</reference>
<dbReference type="Pfam" id="PF14659">
    <property type="entry name" value="Phage_int_SAM_3"/>
    <property type="match status" value="1"/>
</dbReference>
<organism evidence="6 7">
    <name type="scientific">Enterococcus casseliflavus</name>
    <name type="common">Enterococcus flavescens</name>
    <dbReference type="NCBI Taxonomy" id="37734"/>
    <lineage>
        <taxon>Bacteria</taxon>
        <taxon>Bacillati</taxon>
        <taxon>Bacillota</taxon>
        <taxon>Bacilli</taxon>
        <taxon>Lactobacillales</taxon>
        <taxon>Enterococcaceae</taxon>
        <taxon>Enterococcus</taxon>
    </lineage>
</organism>
<protein>
    <submittedName>
        <fullName evidence="6">Site-specific integrase</fullName>
    </submittedName>
</protein>
<evidence type="ECO:0000256" key="4">
    <source>
        <dbReference type="ARBA" id="ARBA00023172"/>
    </source>
</evidence>
<accession>A0A415ETK4</accession>
<dbReference type="GO" id="GO:0003677">
    <property type="term" value="F:DNA binding"/>
    <property type="evidence" value="ECO:0007669"/>
    <property type="project" value="UniProtKB-KW"/>
</dbReference>
<dbReference type="InterPro" id="IPR010998">
    <property type="entry name" value="Integrase_recombinase_N"/>
</dbReference>
<evidence type="ECO:0000256" key="3">
    <source>
        <dbReference type="ARBA" id="ARBA00023125"/>
    </source>
</evidence>
<evidence type="ECO:0000313" key="6">
    <source>
        <dbReference type="EMBL" id="RHK06627.1"/>
    </source>
</evidence>
<dbReference type="InterPro" id="IPR011010">
    <property type="entry name" value="DNA_brk_join_enz"/>
</dbReference>
<dbReference type="InterPro" id="IPR002104">
    <property type="entry name" value="Integrase_catalytic"/>
</dbReference>
<keyword evidence="4" id="KW-0233">DNA recombination</keyword>
<dbReference type="CDD" id="cd01189">
    <property type="entry name" value="INT_ICEBs1_C_like"/>
    <property type="match status" value="1"/>
</dbReference>
<comment type="similarity">
    <text evidence="1">Belongs to the 'phage' integrase family.</text>
</comment>
<comment type="caution">
    <text evidence="6">The sequence shown here is derived from an EMBL/GenBank/DDBJ whole genome shotgun (WGS) entry which is preliminary data.</text>
</comment>
<dbReference type="SUPFAM" id="SSF56349">
    <property type="entry name" value="DNA breaking-rejoining enzymes"/>
    <property type="match status" value="1"/>
</dbReference>
<dbReference type="Gene3D" id="1.10.150.130">
    <property type="match status" value="1"/>
</dbReference>